<dbReference type="Pfam" id="PF00665">
    <property type="entry name" value="rve"/>
    <property type="match status" value="1"/>
</dbReference>
<evidence type="ECO:0000256" key="1">
    <source>
        <dbReference type="SAM" id="MobiDB-lite"/>
    </source>
</evidence>
<dbReference type="InterPro" id="IPR050951">
    <property type="entry name" value="Retrovirus_Pol_polyprotein"/>
</dbReference>
<gene>
    <name evidence="3" type="ORF">MEDL_26757</name>
</gene>
<dbReference type="GO" id="GO:0015074">
    <property type="term" value="P:DNA integration"/>
    <property type="evidence" value="ECO:0007669"/>
    <property type="project" value="InterPro"/>
</dbReference>
<dbReference type="AlphaFoldDB" id="A0A8S3RT87"/>
<feature type="domain" description="Integrase catalytic" evidence="2">
    <location>
        <begin position="13"/>
        <end position="184"/>
    </location>
</feature>
<dbReference type="GO" id="GO:0003676">
    <property type="term" value="F:nucleic acid binding"/>
    <property type="evidence" value="ECO:0007669"/>
    <property type="project" value="InterPro"/>
</dbReference>
<evidence type="ECO:0000313" key="4">
    <source>
        <dbReference type="Proteomes" id="UP000683360"/>
    </source>
</evidence>
<dbReference type="SUPFAM" id="SSF53098">
    <property type="entry name" value="Ribonuclease H-like"/>
    <property type="match status" value="1"/>
</dbReference>
<dbReference type="InterPro" id="IPR001584">
    <property type="entry name" value="Integrase_cat-core"/>
</dbReference>
<dbReference type="Proteomes" id="UP000683360">
    <property type="component" value="Unassembled WGS sequence"/>
</dbReference>
<proteinExistence type="predicted"/>
<comment type="caution">
    <text evidence="3">The sequence shown here is derived from an EMBL/GenBank/DDBJ whole genome shotgun (WGS) entry which is preliminary data.</text>
</comment>
<protein>
    <recommendedName>
        <fullName evidence="2">Integrase catalytic domain-containing protein</fullName>
    </recommendedName>
</protein>
<feature type="compositionally biased region" description="Basic and acidic residues" evidence="1">
    <location>
        <begin position="256"/>
        <end position="292"/>
    </location>
</feature>
<evidence type="ECO:0000313" key="3">
    <source>
        <dbReference type="EMBL" id="CAG2212812.1"/>
    </source>
</evidence>
<dbReference type="Gene3D" id="3.30.420.10">
    <property type="entry name" value="Ribonuclease H-like superfamily/Ribonuclease H"/>
    <property type="match status" value="1"/>
</dbReference>
<dbReference type="InterPro" id="IPR012337">
    <property type="entry name" value="RNaseH-like_sf"/>
</dbReference>
<organism evidence="3 4">
    <name type="scientific">Mytilus edulis</name>
    <name type="common">Blue mussel</name>
    <dbReference type="NCBI Taxonomy" id="6550"/>
    <lineage>
        <taxon>Eukaryota</taxon>
        <taxon>Metazoa</taxon>
        <taxon>Spiralia</taxon>
        <taxon>Lophotrochozoa</taxon>
        <taxon>Mollusca</taxon>
        <taxon>Bivalvia</taxon>
        <taxon>Autobranchia</taxon>
        <taxon>Pteriomorphia</taxon>
        <taxon>Mytilida</taxon>
        <taxon>Mytiloidea</taxon>
        <taxon>Mytilidae</taxon>
        <taxon>Mytilinae</taxon>
        <taxon>Mytilus</taxon>
    </lineage>
</organism>
<feature type="region of interest" description="Disordered" evidence="1">
    <location>
        <begin position="256"/>
        <end position="315"/>
    </location>
</feature>
<sequence length="339" mass="39810">MEQQKESLHSHELCTRPWEKIACDLFEFNQQDYLMTIDYYSDYFEIDRLNNKKGKEVIGILKKHFARYGLPDCVFSDNGPPFNSHEFRHFSNQYEFTHTTSSPRFPQSNGKVENAIKTAKRLMIGEIHHLKAWIVLRHNACLEEEEERYYRRRNYYNRSAKDKTELAKGDIVRIKPFKNGKEWTKAKVDEKCNIRSYNVTTEDGSTYRRNRRHLILTKEPMIEQSELDLPTQTSADRTDNHAQPIAIDNQVDDKVIEHQEPKPTIRTSERIRSRPKHLQDYEVRQKKGDDKQGNNGGAAAAAKKSKQQQEEATANIADRLPRIYLEQVEHHLYSSAQTQ</sequence>
<keyword evidence="4" id="KW-1185">Reference proteome</keyword>
<dbReference type="PANTHER" id="PTHR37984:SF8">
    <property type="entry name" value="CCHC-TYPE DOMAIN-CONTAINING PROTEIN"/>
    <property type="match status" value="1"/>
</dbReference>
<name>A0A8S3RT87_MYTED</name>
<dbReference type="InterPro" id="IPR036397">
    <property type="entry name" value="RNaseH_sf"/>
</dbReference>
<accession>A0A8S3RT87</accession>
<reference evidence="3" key="1">
    <citation type="submission" date="2021-03" db="EMBL/GenBank/DDBJ databases">
        <authorList>
            <person name="Bekaert M."/>
        </authorList>
    </citation>
    <scope>NUCLEOTIDE SEQUENCE</scope>
</reference>
<dbReference type="FunFam" id="3.30.420.10:FF:000063">
    <property type="entry name" value="Retrovirus-related Pol polyprotein from transposon 297-like Protein"/>
    <property type="match status" value="1"/>
</dbReference>
<dbReference type="PANTHER" id="PTHR37984">
    <property type="entry name" value="PROTEIN CBG26694"/>
    <property type="match status" value="1"/>
</dbReference>
<dbReference type="EMBL" id="CAJPWZ010001315">
    <property type="protein sequence ID" value="CAG2212812.1"/>
    <property type="molecule type" value="Genomic_DNA"/>
</dbReference>
<evidence type="ECO:0000259" key="2">
    <source>
        <dbReference type="PROSITE" id="PS50994"/>
    </source>
</evidence>
<feature type="region of interest" description="Disordered" evidence="1">
    <location>
        <begin position="221"/>
        <end position="244"/>
    </location>
</feature>
<dbReference type="PROSITE" id="PS50994">
    <property type="entry name" value="INTEGRASE"/>
    <property type="match status" value="1"/>
</dbReference>
<dbReference type="OrthoDB" id="10055530at2759"/>